<dbReference type="EMBL" id="REGN01001532">
    <property type="protein sequence ID" value="RNA34036.1"/>
    <property type="molecule type" value="Genomic_DNA"/>
</dbReference>
<accession>A0A3M7SE25</accession>
<dbReference type="Gene3D" id="2.20.100.10">
    <property type="entry name" value="Thrombospondin type-1 (TSP1) repeat"/>
    <property type="match status" value="1"/>
</dbReference>
<dbReference type="OrthoDB" id="5950222at2759"/>
<dbReference type="SUPFAM" id="SSF82895">
    <property type="entry name" value="TSP-1 type 1 repeat"/>
    <property type="match status" value="1"/>
</dbReference>
<keyword evidence="6" id="KW-1185">Reference proteome</keyword>
<evidence type="ECO:0000256" key="3">
    <source>
        <dbReference type="ARBA" id="ARBA00023145"/>
    </source>
</evidence>
<reference evidence="5 6" key="1">
    <citation type="journal article" date="2018" name="Sci. Rep.">
        <title>Genomic signatures of local adaptation to the degree of environmental predictability in rotifers.</title>
        <authorList>
            <person name="Franch-Gras L."/>
            <person name="Hahn C."/>
            <person name="Garcia-Roger E.M."/>
            <person name="Carmona M.J."/>
            <person name="Serra M."/>
            <person name="Gomez A."/>
        </authorList>
    </citation>
    <scope>NUCLEOTIDE SEQUENCE [LARGE SCALE GENOMIC DNA]</scope>
    <source>
        <strain evidence="5">HYR1</strain>
    </source>
</reference>
<dbReference type="GO" id="GO:0007229">
    <property type="term" value="P:integrin-mediated signaling pathway"/>
    <property type="evidence" value="ECO:0007669"/>
    <property type="project" value="UniProtKB-KW"/>
</dbReference>
<keyword evidence="1" id="KW-0732">Signal</keyword>
<keyword evidence="3" id="KW-0865">Zymogen</keyword>
<dbReference type="AlphaFoldDB" id="A0A3M7SE25"/>
<name>A0A3M7SE25_BRAPC</name>
<protein>
    <submittedName>
        <fullName evidence="5">A disintegrin and metallo ase with thrombospondin motifs 7 isoform X2</fullName>
    </submittedName>
</protein>
<evidence type="ECO:0000313" key="5">
    <source>
        <dbReference type="EMBL" id="RNA34036.1"/>
    </source>
</evidence>
<dbReference type="InterPro" id="IPR036383">
    <property type="entry name" value="TSP1_rpt_sf"/>
</dbReference>
<evidence type="ECO:0000313" key="6">
    <source>
        <dbReference type="Proteomes" id="UP000276133"/>
    </source>
</evidence>
<dbReference type="FunFam" id="2.20.100.10:FF:000010">
    <property type="entry name" value="ADAM metallopeptidase with thrombospondin type 1 motif 9"/>
    <property type="match status" value="1"/>
</dbReference>
<dbReference type="InterPro" id="IPR010909">
    <property type="entry name" value="PLAC"/>
</dbReference>
<organism evidence="5 6">
    <name type="scientific">Brachionus plicatilis</name>
    <name type="common">Marine rotifer</name>
    <name type="synonym">Brachionus muelleri</name>
    <dbReference type="NCBI Taxonomy" id="10195"/>
    <lineage>
        <taxon>Eukaryota</taxon>
        <taxon>Metazoa</taxon>
        <taxon>Spiralia</taxon>
        <taxon>Gnathifera</taxon>
        <taxon>Rotifera</taxon>
        <taxon>Eurotatoria</taxon>
        <taxon>Monogononta</taxon>
        <taxon>Pseudotrocha</taxon>
        <taxon>Ploima</taxon>
        <taxon>Brachionidae</taxon>
        <taxon>Brachionus</taxon>
    </lineage>
</organism>
<dbReference type="PROSITE" id="PS50900">
    <property type="entry name" value="PLAC"/>
    <property type="match status" value="1"/>
</dbReference>
<dbReference type="PROSITE" id="PS50092">
    <property type="entry name" value="TSP1"/>
    <property type="match status" value="1"/>
</dbReference>
<evidence type="ECO:0000259" key="4">
    <source>
        <dbReference type="PROSITE" id="PS50900"/>
    </source>
</evidence>
<feature type="domain" description="PLAC" evidence="4">
    <location>
        <begin position="99"/>
        <end position="138"/>
    </location>
</feature>
<dbReference type="Pfam" id="PF19030">
    <property type="entry name" value="TSP1_ADAMTS"/>
    <property type="match status" value="1"/>
</dbReference>
<dbReference type="STRING" id="10195.A0A3M7SE25"/>
<proteinExistence type="predicted"/>
<sequence>MYQNGPNVRQYVAQVFNTVKLCDPEQKPLIKRKCSSKPCYEWRSDTWSECSSTCGQGFMTRRVYCFDILANSTSDFCEKEIMPKTVKRCELQECPIQSENDNCVNKLAKNICRMIAYSNRCSEPYLHSKCCKTCSNLT</sequence>
<evidence type="ECO:0000256" key="2">
    <source>
        <dbReference type="ARBA" id="ARBA00022737"/>
    </source>
</evidence>
<dbReference type="InterPro" id="IPR000884">
    <property type="entry name" value="TSP1_rpt"/>
</dbReference>
<comment type="caution">
    <text evidence="5">The sequence shown here is derived from an EMBL/GenBank/DDBJ whole genome shotgun (WGS) entry which is preliminary data.</text>
</comment>
<evidence type="ECO:0000256" key="1">
    <source>
        <dbReference type="ARBA" id="ARBA00022729"/>
    </source>
</evidence>
<dbReference type="SMART" id="SM00209">
    <property type="entry name" value="TSP1"/>
    <property type="match status" value="1"/>
</dbReference>
<dbReference type="Proteomes" id="UP000276133">
    <property type="component" value="Unassembled WGS sequence"/>
</dbReference>
<gene>
    <name evidence="5" type="ORF">BpHYR1_005514</name>
</gene>
<keyword evidence="5" id="KW-0401">Integrin</keyword>
<keyword evidence="2" id="KW-0677">Repeat</keyword>